<evidence type="ECO:0000313" key="2">
    <source>
        <dbReference type="EMBL" id="MFD0997769.1"/>
    </source>
</evidence>
<keyword evidence="1" id="KW-1133">Transmembrane helix</keyword>
<sequence length="235" mass="26149">MIPVICNVCGVELDDTMSVCPLCNTPVTMDSATPRMWSSNKQTQGTGGKKKHLLQHILWQITSVLLLSGVLATLAINVAIHGTVTWSIYPVCICLIIFSYTTLTALWHVTIPLQVLAGWSISTLILIGVSEYTHERWPLQLALPTLCMVNIIGLLLYFVIRQIKLRGLNTVAILFAGIAVFCISIDAIISLFFNGYIKLQWSIIVAACLLPVTTTILFMYSRTRNNKELQKIFHT</sequence>
<dbReference type="Proteomes" id="UP001597112">
    <property type="component" value="Unassembled WGS sequence"/>
</dbReference>
<keyword evidence="1" id="KW-0472">Membrane</keyword>
<reference evidence="3" key="1">
    <citation type="journal article" date="2019" name="Int. J. Syst. Evol. Microbiol.">
        <title>The Global Catalogue of Microorganisms (GCM) 10K type strain sequencing project: providing services to taxonomists for standard genome sequencing and annotation.</title>
        <authorList>
            <consortium name="The Broad Institute Genomics Platform"/>
            <consortium name="The Broad Institute Genome Sequencing Center for Infectious Disease"/>
            <person name="Wu L."/>
            <person name="Ma J."/>
        </authorList>
    </citation>
    <scope>NUCLEOTIDE SEQUENCE [LARGE SCALE GENOMIC DNA]</scope>
    <source>
        <strain evidence="3">CCUG 58938</strain>
    </source>
</reference>
<protein>
    <submittedName>
        <fullName evidence="2">DUF6320 domain-containing protein</fullName>
    </submittedName>
</protein>
<dbReference type="Pfam" id="PF19845">
    <property type="entry name" value="DUF6320"/>
    <property type="match status" value="1"/>
</dbReference>
<keyword evidence="1" id="KW-0812">Transmembrane</keyword>
<comment type="caution">
    <text evidence="2">The sequence shown here is derived from an EMBL/GenBank/DDBJ whole genome shotgun (WGS) entry which is preliminary data.</text>
</comment>
<evidence type="ECO:0000256" key="1">
    <source>
        <dbReference type="SAM" id="Phobius"/>
    </source>
</evidence>
<dbReference type="RefSeq" id="WP_377573315.1">
    <property type="nucleotide sequence ID" value="NZ_JBHTKA010000001.1"/>
</dbReference>
<dbReference type="EMBL" id="JBHTKA010000001">
    <property type="protein sequence ID" value="MFD0997769.1"/>
    <property type="molecule type" value="Genomic_DNA"/>
</dbReference>
<name>A0ABW3JVE8_9BACT</name>
<feature type="transmembrane region" description="Helical" evidence="1">
    <location>
        <begin position="199"/>
        <end position="220"/>
    </location>
</feature>
<feature type="transmembrane region" description="Helical" evidence="1">
    <location>
        <begin position="141"/>
        <end position="160"/>
    </location>
</feature>
<organism evidence="2 3">
    <name type="scientific">Ohtaekwangia kribbensis</name>
    <dbReference type="NCBI Taxonomy" id="688913"/>
    <lineage>
        <taxon>Bacteria</taxon>
        <taxon>Pseudomonadati</taxon>
        <taxon>Bacteroidota</taxon>
        <taxon>Cytophagia</taxon>
        <taxon>Cytophagales</taxon>
        <taxon>Fulvivirgaceae</taxon>
        <taxon>Ohtaekwangia</taxon>
    </lineage>
</organism>
<keyword evidence="3" id="KW-1185">Reference proteome</keyword>
<accession>A0ABW3JVE8</accession>
<gene>
    <name evidence="2" type="ORF">ACFQ21_00560</name>
</gene>
<feature type="transmembrane region" description="Helical" evidence="1">
    <location>
        <begin position="86"/>
        <end position="106"/>
    </location>
</feature>
<feature type="transmembrane region" description="Helical" evidence="1">
    <location>
        <begin position="57"/>
        <end position="80"/>
    </location>
</feature>
<dbReference type="InterPro" id="IPR046283">
    <property type="entry name" value="DUF6320"/>
</dbReference>
<feature type="transmembrane region" description="Helical" evidence="1">
    <location>
        <begin position="172"/>
        <end position="193"/>
    </location>
</feature>
<proteinExistence type="predicted"/>
<evidence type="ECO:0000313" key="3">
    <source>
        <dbReference type="Proteomes" id="UP001597112"/>
    </source>
</evidence>